<gene>
    <name evidence="1" type="ORF">FCN18_14900</name>
</gene>
<accession>A0ABY2S4U2</accession>
<dbReference type="RefSeq" id="WP_137095379.1">
    <property type="nucleotide sequence ID" value="NZ_SWMS01000007.1"/>
</dbReference>
<dbReference type="Proteomes" id="UP000309992">
    <property type="component" value="Unassembled WGS sequence"/>
</dbReference>
<organism evidence="1 2">
    <name type="scientific">Prauserella endophytica</name>
    <dbReference type="NCBI Taxonomy" id="1592324"/>
    <lineage>
        <taxon>Bacteria</taxon>
        <taxon>Bacillati</taxon>
        <taxon>Actinomycetota</taxon>
        <taxon>Actinomycetes</taxon>
        <taxon>Pseudonocardiales</taxon>
        <taxon>Pseudonocardiaceae</taxon>
        <taxon>Prauserella</taxon>
        <taxon>Prauserella coralliicola group</taxon>
    </lineage>
</organism>
<evidence type="ECO:0000313" key="1">
    <source>
        <dbReference type="EMBL" id="TKG70812.1"/>
    </source>
</evidence>
<sequence>MLFAPVLQEVAARMAGAPSDAGTDPVQRAYRLRDAVELVRPDWVVTHHDPGAEAGAVRAAGDGVELVDVVLARRAPVAELVELVEVLVALYPDTVIAASITGPAGMAAALEDGPDGASVDLLDCGDVLAELVSAYVGAGARRVLVWEPEVPADAAAEVTSAHTSIVRRLDLLGVPGVLCGGSGIDSGGYWAHALRGTGRQAILVPTEGFARGSAGCFAELWRSWNVPDAQHPGVVLTDGPVPPDCDMGLLSAAGARQSHGREGR</sequence>
<comment type="caution">
    <text evidence="1">The sequence shown here is derived from an EMBL/GenBank/DDBJ whole genome shotgun (WGS) entry which is preliminary data.</text>
</comment>
<dbReference type="EMBL" id="SWMS01000007">
    <property type="protein sequence ID" value="TKG70812.1"/>
    <property type="molecule type" value="Genomic_DNA"/>
</dbReference>
<evidence type="ECO:0000313" key="2">
    <source>
        <dbReference type="Proteomes" id="UP000309992"/>
    </source>
</evidence>
<protein>
    <submittedName>
        <fullName evidence="1">Uncharacterized protein</fullName>
    </submittedName>
</protein>
<reference evidence="1 2" key="1">
    <citation type="journal article" date="2015" name="Antonie Van Leeuwenhoek">
        <title>Prauserella endophytica sp. nov., an endophytic actinobacterium isolated from Tamarix taklamakanensis.</title>
        <authorList>
            <person name="Liu J.M."/>
            <person name="Habden X."/>
            <person name="Guo L."/>
            <person name="Tuo L."/>
            <person name="Jiang Z.K."/>
            <person name="Liu S.W."/>
            <person name="Liu X.F."/>
            <person name="Chen L."/>
            <person name="Li R.F."/>
            <person name="Zhang Y.Q."/>
            <person name="Sun C.H."/>
        </authorList>
    </citation>
    <scope>NUCLEOTIDE SEQUENCE [LARGE SCALE GENOMIC DNA]</scope>
    <source>
        <strain evidence="1 2">CGMCC 4.7182</strain>
    </source>
</reference>
<proteinExistence type="predicted"/>
<name>A0ABY2S4U2_9PSEU</name>
<keyword evidence="2" id="KW-1185">Reference proteome</keyword>